<name>A0A060ALX8_9CAUD</name>
<accession>A0A060ALX8</accession>
<dbReference type="GeneID" id="19686848"/>
<dbReference type="RefSeq" id="YP_009042334.1">
    <property type="nucleotide sequence ID" value="NC_024354.1"/>
</dbReference>
<dbReference type="EMBL" id="KC954774">
    <property type="protein sequence ID" value="AIA64627.1"/>
    <property type="molecule type" value="Genomic_DNA"/>
</dbReference>
<keyword evidence="2" id="KW-1185">Reference proteome</keyword>
<evidence type="ECO:0000313" key="1">
    <source>
        <dbReference type="EMBL" id="AIA64627.1"/>
    </source>
</evidence>
<proteinExistence type="predicted"/>
<dbReference type="Proteomes" id="UP000026984">
    <property type="component" value="Segment"/>
</dbReference>
<dbReference type="KEGG" id="vg:19686848"/>
<evidence type="ECO:0000313" key="2">
    <source>
        <dbReference type="Proteomes" id="UP000026984"/>
    </source>
</evidence>
<gene>
    <name evidence="1" type="ORF">CR8_097</name>
</gene>
<protein>
    <submittedName>
        <fullName evidence="1">Uncharacterized protein</fullName>
    </submittedName>
</protein>
<sequence length="62" mass="7204">MHKVEVTKEDFAALLKQFTGASGWRRSNGKGSFNLNQEQDEDKRRKLKYGDIVFIEKVDTDQ</sequence>
<reference evidence="1 2" key="1">
    <citation type="submission" date="2013-04" db="EMBL/GenBank/DDBJ databases">
        <title>Complete Genome Sequence of Cronobacter sakazakii Bacteriophage CR8.</title>
        <authorList>
            <person name="Kim Y."/>
            <person name="Shin H."/>
            <person name="Ryu S."/>
        </authorList>
    </citation>
    <scope>NUCLEOTIDE SEQUENCE [LARGE SCALE GENOMIC DNA]</scope>
</reference>
<organism evidence="1 2">
    <name type="scientific">Cronobacter phage CR8</name>
    <dbReference type="NCBI Taxonomy" id="1327934"/>
    <lineage>
        <taxon>Viruses</taxon>
        <taxon>Duplodnaviria</taxon>
        <taxon>Heunggongvirae</taxon>
        <taxon>Uroviricota</taxon>
        <taxon>Caudoviricetes</taxon>
        <taxon>Vequintavirinae</taxon>
        <taxon>Certrevirus</taxon>
        <taxon>Certrevirus CR8</taxon>
    </lineage>
</organism>